<dbReference type="Pfam" id="PF13191">
    <property type="entry name" value="AAA_16"/>
    <property type="match status" value="1"/>
</dbReference>
<keyword evidence="1" id="KW-0547">Nucleotide-binding</keyword>
<evidence type="ECO:0000313" key="5">
    <source>
        <dbReference type="EMBL" id="WIM94440.1"/>
    </source>
</evidence>
<dbReference type="SMART" id="SM00382">
    <property type="entry name" value="AAA"/>
    <property type="match status" value="1"/>
</dbReference>
<gene>
    <name evidence="5" type="ORF">ACTOB_006464</name>
</gene>
<evidence type="ECO:0000256" key="1">
    <source>
        <dbReference type="ARBA" id="ARBA00022741"/>
    </source>
</evidence>
<dbReference type="SUPFAM" id="SSF46894">
    <property type="entry name" value="C-terminal effector domain of the bipartite response regulators"/>
    <property type="match status" value="1"/>
</dbReference>
<protein>
    <submittedName>
        <fullName evidence="5">LuxR C-terminal-related transcriptional regulator</fullName>
    </submittedName>
</protein>
<dbReference type="SMART" id="SM00421">
    <property type="entry name" value="HTH_LUXR"/>
    <property type="match status" value="1"/>
</dbReference>
<dbReference type="InterPro" id="IPR000792">
    <property type="entry name" value="Tscrpt_reg_LuxR_C"/>
</dbReference>
<evidence type="ECO:0000259" key="4">
    <source>
        <dbReference type="PROSITE" id="PS50043"/>
    </source>
</evidence>
<dbReference type="Pfam" id="PF00196">
    <property type="entry name" value="GerE"/>
    <property type="match status" value="1"/>
</dbReference>
<feature type="compositionally biased region" description="Basic residues" evidence="3">
    <location>
        <begin position="696"/>
        <end position="712"/>
    </location>
</feature>
<sequence>MLLVEQVYATATRGKGAVLLISGPVGSGKTALAQEMAAHVRRLGGHSFLVTASAGEQDRPFGVLDRLVEAMHVAGLPRPFPDSVPCRHRDPQLLMDQLGAAIQQFAGGRPVLIGVDDVHFADEQSLRCLSYTIRRIEHSEMLVILNESTSYERDTAGLRAEMLHLPYCHRIQLAPLTPAEVTQQLIEQLGAAADTGFIRFCTETSGGNPLLMHALIADRRASPGQPSGEPGVNFRQAVLRILHRASPATAAVARYLAVLGDYATPALVAELGGTDIVLVRECLRDLYEIGLLGTEGAEGFRHGHTRSAVLASIPLGDLAALHGRAAELLHASGAPALAVAEHLVTAQDGGRGTWRVAILCEAAREAMTAGDVDSAVNSLRYAVGASPDETQRAQAAVLAAEAQWHADPGRAARWLHGLARDARAGLLAGPEVLIVVNQLLWWGEFGEADDLTRLAGVLDEDPSIARLWRLYCRAGMGSDRYAESGPHAEPPMAGPGPIAAVTYLSAAATAAYDDMATEQADQMLAGLRAGTSFTPALYALVVLLRTGRSDEVVTWCDGLLKEDWIARVPMRRAMIGTTKAVAALRSGDSGTALNEIRAVLDAVPSPAWGVVAGLPLSVAVRAATDLGDTQAARAYLAVPVPPVMFDTPFVLPYLQALGRYHQGMGHRQRALTHLRSCAELMARWGVDGTEVATRATRHGRATAGAGRRRRARAPFPAGGQPAAGLTRAGRAAEAGTADAGRLTGAEQRVAALAAAGNTNRQIAERLSITVSTVEQHLTKVYRKLNVRSRSGLRPLT</sequence>
<dbReference type="InterPro" id="IPR036388">
    <property type="entry name" value="WH-like_DNA-bd_sf"/>
</dbReference>
<dbReference type="PANTHER" id="PTHR16305:SF35">
    <property type="entry name" value="TRANSCRIPTIONAL ACTIVATOR DOMAIN"/>
    <property type="match status" value="1"/>
</dbReference>
<feature type="region of interest" description="Disordered" evidence="3">
    <location>
        <begin position="696"/>
        <end position="739"/>
    </location>
</feature>
<evidence type="ECO:0000256" key="2">
    <source>
        <dbReference type="ARBA" id="ARBA00022840"/>
    </source>
</evidence>
<accession>A0ABY8WFD0</accession>
<feature type="compositionally biased region" description="Low complexity" evidence="3">
    <location>
        <begin position="713"/>
        <end position="739"/>
    </location>
</feature>
<dbReference type="SUPFAM" id="SSF52540">
    <property type="entry name" value="P-loop containing nucleoside triphosphate hydrolases"/>
    <property type="match status" value="1"/>
</dbReference>
<dbReference type="InterPro" id="IPR041664">
    <property type="entry name" value="AAA_16"/>
</dbReference>
<dbReference type="RefSeq" id="WP_284915643.1">
    <property type="nucleotide sequence ID" value="NZ_CP126980.1"/>
</dbReference>
<proteinExistence type="predicted"/>
<feature type="domain" description="HTH luxR-type" evidence="4">
    <location>
        <begin position="735"/>
        <end position="796"/>
    </location>
</feature>
<dbReference type="CDD" id="cd06170">
    <property type="entry name" value="LuxR_C_like"/>
    <property type="match status" value="1"/>
</dbReference>
<dbReference type="EMBL" id="CP126980">
    <property type="protein sequence ID" value="WIM94440.1"/>
    <property type="molecule type" value="Genomic_DNA"/>
</dbReference>
<dbReference type="Gene3D" id="3.40.50.300">
    <property type="entry name" value="P-loop containing nucleotide triphosphate hydrolases"/>
    <property type="match status" value="1"/>
</dbReference>
<evidence type="ECO:0000256" key="3">
    <source>
        <dbReference type="SAM" id="MobiDB-lite"/>
    </source>
</evidence>
<evidence type="ECO:0000313" key="6">
    <source>
        <dbReference type="Proteomes" id="UP001240150"/>
    </source>
</evidence>
<dbReference type="InterPro" id="IPR016032">
    <property type="entry name" value="Sig_transdc_resp-reg_C-effctor"/>
</dbReference>
<keyword evidence="2" id="KW-0067">ATP-binding</keyword>
<dbReference type="InterPro" id="IPR027417">
    <property type="entry name" value="P-loop_NTPase"/>
</dbReference>
<reference evidence="5 6" key="1">
    <citation type="submission" date="2023-06" db="EMBL/GenBank/DDBJ databases">
        <authorList>
            <person name="Yushchuk O."/>
            <person name="Binda E."/>
            <person name="Ruckert-Reed C."/>
            <person name="Fedorenko V."/>
            <person name="Kalinowski J."/>
            <person name="Marinelli F."/>
        </authorList>
    </citation>
    <scope>NUCLEOTIDE SEQUENCE [LARGE SCALE GENOMIC DNA]</scope>
    <source>
        <strain evidence="5 6">NRRL 3884</strain>
    </source>
</reference>
<dbReference type="PRINTS" id="PR00038">
    <property type="entry name" value="HTHLUXR"/>
</dbReference>
<dbReference type="Proteomes" id="UP001240150">
    <property type="component" value="Chromosome"/>
</dbReference>
<dbReference type="Gene3D" id="1.10.10.10">
    <property type="entry name" value="Winged helix-like DNA-binding domain superfamily/Winged helix DNA-binding domain"/>
    <property type="match status" value="1"/>
</dbReference>
<organism evidence="5 6">
    <name type="scientific">Actinoplanes oblitus</name>
    <dbReference type="NCBI Taxonomy" id="3040509"/>
    <lineage>
        <taxon>Bacteria</taxon>
        <taxon>Bacillati</taxon>
        <taxon>Actinomycetota</taxon>
        <taxon>Actinomycetes</taxon>
        <taxon>Micromonosporales</taxon>
        <taxon>Micromonosporaceae</taxon>
        <taxon>Actinoplanes</taxon>
    </lineage>
</organism>
<name>A0ABY8WFD0_9ACTN</name>
<dbReference type="PROSITE" id="PS50043">
    <property type="entry name" value="HTH_LUXR_2"/>
    <property type="match status" value="1"/>
</dbReference>
<keyword evidence="6" id="KW-1185">Reference proteome</keyword>
<dbReference type="InterPro" id="IPR003593">
    <property type="entry name" value="AAA+_ATPase"/>
</dbReference>
<dbReference type="PANTHER" id="PTHR16305">
    <property type="entry name" value="TESTICULAR SOLUBLE ADENYLYL CYCLASE"/>
    <property type="match status" value="1"/>
</dbReference>